<protein>
    <recommendedName>
        <fullName evidence="3 8">Histidinol-phosphatase</fullName>
        <shortName evidence="8">HolPase</shortName>
        <ecNumber evidence="3 8">3.1.3.15</ecNumber>
    </recommendedName>
</protein>
<dbReference type="OrthoDB" id="9775255at2"/>
<sequence>MLIDTHMHTRYSTDSEMTLAEAMARSQELGIGITITDHMDLNYPNPGEFVFDLGDYCSEYGPYRSEKLLLGVEFGLRMDCLEATRELAGSYPLDYMIGSIHVINDIDLYWESFYRGHSKQEVYSLYFATMLECVKAHDFIHSLAHIDYISRYARFADTHVYYDEFKEVIDPVLAVLAERGQALEINTKRVLTPEYMALLLPVYRRFAELGGRHVTVGSDAHRASEIGRDMKTAFDFADCCGLRPVYFKTGKPEYQARD</sequence>
<dbReference type="SUPFAM" id="SSF89550">
    <property type="entry name" value="PHP domain-like"/>
    <property type="match status" value="1"/>
</dbReference>
<evidence type="ECO:0000256" key="7">
    <source>
        <dbReference type="ARBA" id="ARBA00049158"/>
    </source>
</evidence>
<accession>A0A1H8X906</accession>
<dbReference type="AlphaFoldDB" id="A0A1H8X906"/>
<dbReference type="InterPro" id="IPR016195">
    <property type="entry name" value="Pol/histidinol_Pase-like"/>
</dbReference>
<dbReference type="GO" id="GO:0005737">
    <property type="term" value="C:cytoplasm"/>
    <property type="evidence" value="ECO:0007669"/>
    <property type="project" value="TreeGrafter"/>
</dbReference>
<feature type="domain" description="PHP" evidence="9">
    <location>
        <begin position="4"/>
        <end position="187"/>
    </location>
</feature>
<gene>
    <name evidence="10" type="ORF">SAMN04490178_12136</name>
</gene>
<evidence type="ECO:0000313" key="10">
    <source>
        <dbReference type="EMBL" id="SEP36379.1"/>
    </source>
</evidence>
<dbReference type="UniPathway" id="UPA00031">
    <property type="reaction ID" value="UER00013"/>
</dbReference>
<dbReference type="GO" id="GO:0000105">
    <property type="term" value="P:L-histidine biosynthetic process"/>
    <property type="evidence" value="ECO:0007669"/>
    <property type="project" value="UniProtKB-UniRule"/>
</dbReference>
<evidence type="ECO:0000313" key="11">
    <source>
        <dbReference type="Proteomes" id="UP000198847"/>
    </source>
</evidence>
<organism evidence="10 11">
    <name type="scientific">Propionispora vibrioides</name>
    <dbReference type="NCBI Taxonomy" id="112903"/>
    <lineage>
        <taxon>Bacteria</taxon>
        <taxon>Bacillati</taxon>
        <taxon>Bacillota</taxon>
        <taxon>Negativicutes</taxon>
        <taxon>Selenomonadales</taxon>
        <taxon>Sporomusaceae</taxon>
        <taxon>Propionispora</taxon>
    </lineage>
</organism>
<proteinExistence type="inferred from homology"/>
<evidence type="ECO:0000259" key="9">
    <source>
        <dbReference type="Pfam" id="PF02811"/>
    </source>
</evidence>
<dbReference type="EC" id="3.1.3.15" evidence="3 8"/>
<comment type="pathway">
    <text evidence="1 8">Amino-acid biosynthesis; L-histidine biosynthesis; L-histidine from 5-phospho-alpha-D-ribose 1-diphosphate: step 8/9.</text>
</comment>
<name>A0A1H8X906_9FIRM</name>
<dbReference type="Gene3D" id="3.20.20.140">
    <property type="entry name" value="Metal-dependent hydrolases"/>
    <property type="match status" value="1"/>
</dbReference>
<dbReference type="NCBIfam" id="TIGR01856">
    <property type="entry name" value="hisJ_fam"/>
    <property type="match status" value="1"/>
</dbReference>
<keyword evidence="5 8" id="KW-0378">Hydrolase</keyword>
<keyword evidence="4 8" id="KW-0028">Amino-acid biosynthesis</keyword>
<comment type="catalytic activity">
    <reaction evidence="7 8">
        <text>L-histidinol phosphate + H2O = L-histidinol + phosphate</text>
        <dbReference type="Rhea" id="RHEA:14465"/>
        <dbReference type="ChEBI" id="CHEBI:15377"/>
        <dbReference type="ChEBI" id="CHEBI:43474"/>
        <dbReference type="ChEBI" id="CHEBI:57699"/>
        <dbReference type="ChEBI" id="CHEBI:57980"/>
        <dbReference type="EC" id="3.1.3.15"/>
    </reaction>
</comment>
<dbReference type="InterPro" id="IPR004013">
    <property type="entry name" value="PHP_dom"/>
</dbReference>
<dbReference type="STRING" id="112903.SAMN04490178_12136"/>
<keyword evidence="6 8" id="KW-0368">Histidine biosynthesis</keyword>
<dbReference type="EMBL" id="FODY01000021">
    <property type="protein sequence ID" value="SEP36379.1"/>
    <property type="molecule type" value="Genomic_DNA"/>
</dbReference>
<evidence type="ECO:0000256" key="8">
    <source>
        <dbReference type="RuleBase" id="RU366003"/>
    </source>
</evidence>
<dbReference type="NCBIfam" id="NF004086">
    <property type="entry name" value="PRK05588.1"/>
    <property type="match status" value="1"/>
</dbReference>
<evidence type="ECO:0000256" key="3">
    <source>
        <dbReference type="ARBA" id="ARBA00013085"/>
    </source>
</evidence>
<evidence type="ECO:0000256" key="5">
    <source>
        <dbReference type="ARBA" id="ARBA00022801"/>
    </source>
</evidence>
<dbReference type="RefSeq" id="WP_091749410.1">
    <property type="nucleotide sequence ID" value="NZ_FODY01000021.1"/>
</dbReference>
<comment type="similarity">
    <text evidence="2 8">Belongs to the PHP hydrolase family. HisK subfamily.</text>
</comment>
<dbReference type="PANTHER" id="PTHR21039">
    <property type="entry name" value="HISTIDINOL PHOSPHATASE-RELATED"/>
    <property type="match status" value="1"/>
</dbReference>
<dbReference type="InterPro" id="IPR010140">
    <property type="entry name" value="Histidinol_P_phosphatase_HisJ"/>
</dbReference>
<evidence type="ECO:0000256" key="4">
    <source>
        <dbReference type="ARBA" id="ARBA00022605"/>
    </source>
</evidence>
<dbReference type="GO" id="GO:0004401">
    <property type="term" value="F:histidinol-phosphatase activity"/>
    <property type="evidence" value="ECO:0007669"/>
    <property type="project" value="UniProtKB-UniRule"/>
</dbReference>
<dbReference type="PANTHER" id="PTHR21039:SF0">
    <property type="entry name" value="HISTIDINOL-PHOSPHATASE"/>
    <property type="match status" value="1"/>
</dbReference>
<keyword evidence="11" id="KW-1185">Reference proteome</keyword>
<dbReference type="Pfam" id="PF02811">
    <property type="entry name" value="PHP"/>
    <property type="match status" value="1"/>
</dbReference>
<evidence type="ECO:0000256" key="6">
    <source>
        <dbReference type="ARBA" id="ARBA00023102"/>
    </source>
</evidence>
<evidence type="ECO:0000256" key="1">
    <source>
        <dbReference type="ARBA" id="ARBA00004970"/>
    </source>
</evidence>
<reference evidence="10 11" key="1">
    <citation type="submission" date="2016-10" db="EMBL/GenBank/DDBJ databases">
        <authorList>
            <person name="de Groot N.N."/>
        </authorList>
    </citation>
    <scope>NUCLEOTIDE SEQUENCE [LARGE SCALE GENOMIC DNA]</scope>
    <source>
        <strain evidence="10 11">DSM 13305</strain>
    </source>
</reference>
<evidence type="ECO:0000256" key="2">
    <source>
        <dbReference type="ARBA" id="ARBA00009152"/>
    </source>
</evidence>
<dbReference type="Proteomes" id="UP000198847">
    <property type="component" value="Unassembled WGS sequence"/>
</dbReference>